<feature type="domain" description="Tox-WTIP" evidence="1">
    <location>
        <begin position="172"/>
        <end position="246"/>
    </location>
</feature>
<reference evidence="2 3" key="1">
    <citation type="submission" date="2020-05" db="EMBL/GenBank/DDBJ databases">
        <title>Whole genome sequencing and identification of novel metabolites from Paenibacillus alvei strain JR949.</title>
        <authorList>
            <person name="Rajendhran J."/>
            <person name="Sree Pranav P."/>
            <person name="Mahalakshmi B."/>
            <person name="Karthikeyan R."/>
        </authorList>
    </citation>
    <scope>NUCLEOTIDE SEQUENCE [LARGE SCALE GENOMIC DNA]</scope>
    <source>
        <strain evidence="2 3">JR949</strain>
    </source>
</reference>
<protein>
    <recommendedName>
        <fullName evidence="1">Tox-WTIP domain-containing protein</fullName>
    </recommendedName>
</protein>
<sequence>MHKDSSTPQSQNRYLYVHNNPLIYVDPSGKIVESDKVLPRETMKKIETLTDGWNDLQSQLLSLDNNKNNLWKIIKIKTLQGIIHFSAQNIRFDYFGSIVDPTQREIDAASSAGYYFGKNVDSGAGYKGRVDAQNDSTGTKRHGHIFGPKGEEWSRDIEGNIHDRKRNSPGSPPKWVQKEMEKKLRYKWKEAAQNPPAPSNNFIDSKDFETGVAVVTGRYIIYRGIRLLPSLVPVLWPTIPANLLAP</sequence>
<evidence type="ECO:0000259" key="1">
    <source>
        <dbReference type="Pfam" id="PF15654"/>
    </source>
</evidence>
<name>A0AAP7A5B3_PAEAL</name>
<evidence type="ECO:0000313" key="3">
    <source>
        <dbReference type="Proteomes" id="UP000552038"/>
    </source>
</evidence>
<dbReference type="AlphaFoldDB" id="A0AAP7A5B3"/>
<dbReference type="Pfam" id="PF15654">
    <property type="entry name" value="Tox-WTIP"/>
    <property type="match status" value="1"/>
</dbReference>
<accession>A0AAP7A5B3</accession>
<evidence type="ECO:0000313" key="2">
    <source>
        <dbReference type="EMBL" id="NOJ74172.1"/>
    </source>
</evidence>
<organism evidence="2 3">
    <name type="scientific">Paenibacillus alvei</name>
    <name type="common">Bacillus alvei</name>
    <dbReference type="NCBI Taxonomy" id="44250"/>
    <lineage>
        <taxon>Bacteria</taxon>
        <taxon>Bacillati</taxon>
        <taxon>Bacillota</taxon>
        <taxon>Bacilli</taxon>
        <taxon>Bacillales</taxon>
        <taxon>Paenibacillaceae</taxon>
        <taxon>Paenibacillus</taxon>
    </lineage>
</organism>
<dbReference type="Proteomes" id="UP000552038">
    <property type="component" value="Unassembled WGS sequence"/>
</dbReference>
<dbReference type="EMBL" id="JABFOR010000091">
    <property type="protein sequence ID" value="NOJ74172.1"/>
    <property type="molecule type" value="Genomic_DNA"/>
</dbReference>
<comment type="caution">
    <text evidence="2">The sequence shown here is derived from an EMBL/GenBank/DDBJ whole genome shotgun (WGS) entry which is preliminary data.</text>
</comment>
<proteinExistence type="predicted"/>
<gene>
    <name evidence="2" type="ORF">HMI46_27110</name>
</gene>
<dbReference type="InterPro" id="IPR028898">
    <property type="entry name" value="Tox-WTIP_dom"/>
</dbReference>